<dbReference type="EMBL" id="CAJGYM010000012">
    <property type="protein sequence ID" value="CAD6189773.1"/>
    <property type="molecule type" value="Genomic_DNA"/>
</dbReference>
<accession>A0A8S1H3J9</accession>
<feature type="transmembrane region" description="Helical" evidence="9">
    <location>
        <begin position="98"/>
        <end position="120"/>
    </location>
</feature>
<evidence type="ECO:0000256" key="4">
    <source>
        <dbReference type="ARBA" id="ARBA00022989"/>
    </source>
</evidence>
<feature type="transmembrane region" description="Helical" evidence="9">
    <location>
        <begin position="222"/>
        <end position="244"/>
    </location>
</feature>
<keyword evidence="7 8" id="KW-0407">Ion channel</keyword>
<dbReference type="Pfam" id="PF07885">
    <property type="entry name" value="Ion_trans_2"/>
    <property type="match status" value="2"/>
</dbReference>
<dbReference type="Proteomes" id="UP000835052">
    <property type="component" value="Unassembled WGS sequence"/>
</dbReference>
<feature type="transmembrane region" description="Helical" evidence="9">
    <location>
        <begin position="167"/>
        <end position="191"/>
    </location>
</feature>
<comment type="caution">
    <text evidence="11">The sequence shown here is derived from an EMBL/GenBank/DDBJ whole genome shotgun (WGS) entry which is preliminary data.</text>
</comment>
<dbReference type="InterPro" id="IPR013099">
    <property type="entry name" value="K_chnl_dom"/>
</dbReference>
<evidence type="ECO:0000313" key="12">
    <source>
        <dbReference type="Proteomes" id="UP000835052"/>
    </source>
</evidence>
<dbReference type="SUPFAM" id="SSF81324">
    <property type="entry name" value="Voltage-gated potassium channels"/>
    <property type="match status" value="2"/>
</dbReference>
<dbReference type="PANTHER" id="PTHR11003">
    <property type="entry name" value="POTASSIUM CHANNEL, SUBFAMILY K"/>
    <property type="match status" value="1"/>
</dbReference>
<sequence length="523" mass="59567">MGEHKARVTELILNNSSAKIVKKKETSIAMKLCRPYYVWREEFREDRCCRKGDVQREFWTAAIPHVLLNIVLILYILIGSIVFSLVDDNLYKLTWAQRILFSFTTISTIGYGDIVPISFWGKAVCIGYSFFGIPLLFLIVSNDGKIIVFLYNVVLKSIWPEAKSVKVLPASVSIALLTIHCLIGGLIFQWIDKMPFFEGVYFSFITISTIGYGDLHPTPDTVWHLIVIFVYVLIGIVILSTLIARASIWLTWMHNIGRDFSDSSKVEVWFHGQKLTVEDLVVMVAEQFQCPPERLRDVLRHLDKILEMACDEQNEEEEDTSQSDLSSPTTKKGVMYLELADKNMVRLYRPSSGDLTEEENQKTITSESFLNLQKTIPKETETAIQALGTITHHLRKASERRQAPSLPRTPPALKNLMNRNTSENLLEHSPSVRKTAFPLPPLLDKKRQTSNFIYPGGMKGLVDLGGTRTYDLADVRNELCQLSYAAPLRVLYHNWPIDIRITTVLKERKAAFLRRWAGPDGQA</sequence>
<dbReference type="GO" id="GO:0022841">
    <property type="term" value="F:potassium ion leak channel activity"/>
    <property type="evidence" value="ECO:0007669"/>
    <property type="project" value="TreeGrafter"/>
</dbReference>
<dbReference type="InterPro" id="IPR003280">
    <property type="entry name" value="2pore_dom_K_chnl"/>
</dbReference>
<dbReference type="GO" id="GO:0005886">
    <property type="term" value="C:plasma membrane"/>
    <property type="evidence" value="ECO:0007669"/>
    <property type="project" value="TreeGrafter"/>
</dbReference>
<keyword evidence="5 8" id="KW-0406">Ion transport</keyword>
<evidence type="ECO:0000256" key="6">
    <source>
        <dbReference type="ARBA" id="ARBA00023136"/>
    </source>
</evidence>
<protein>
    <recommendedName>
        <fullName evidence="10">Potassium channel domain-containing protein</fullName>
    </recommendedName>
</protein>
<dbReference type="OrthoDB" id="297496at2759"/>
<dbReference type="Gene3D" id="1.10.287.70">
    <property type="match status" value="1"/>
</dbReference>
<comment type="similarity">
    <text evidence="8">Belongs to the two pore domain potassium channel (TC 1.A.1.8) family.</text>
</comment>
<gene>
    <name evidence="11" type="ORF">CAUJ_LOCUS5692</name>
</gene>
<dbReference type="GO" id="GO:0015271">
    <property type="term" value="F:outward rectifier potassium channel activity"/>
    <property type="evidence" value="ECO:0007669"/>
    <property type="project" value="TreeGrafter"/>
</dbReference>
<name>A0A8S1H3J9_9PELO</name>
<evidence type="ECO:0000259" key="10">
    <source>
        <dbReference type="Pfam" id="PF07885"/>
    </source>
</evidence>
<evidence type="ECO:0000256" key="1">
    <source>
        <dbReference type="ARBA" id="ARBA00004141"/>
    </source>
</evidence>
<evidence type="ECO:0000256" key="9">
    <source>
        <dbReference type="SAM" id="Phobius"/>
    </source>
</evidence>
<organism evidence="11 12">
    <name type="scientific">Caenorhabditis auriculariae</name>
    <dbReference type="NCBI Taxonomy" id="2777116"/>
    <lineage>
        <taxon>Eukaryota</taxon>
        <taxon>Metazoa</taxon>
        <taxon>Ecdysozoa</taxon>
        <taxon>Nematoda</taxon>
        <taxon>Chromadorea</taxon>
        <taxon>Rhabditida</taxon>
        <taxon>Rhabditina</taxon>
        <taxon>Rhabditomorpha</taxon>
        <taxon>Rhabditoidea</taxon>
        <taxon>Rhabditidae</taxon>
        <taxon>Peloderinae</taxon>
        <taxon>Caenorhabditis</taxon>
    </lineage>
</organism>
<keyword evidence="2 8" id="KW-0813">Transport</keyword>
<reference evidence="11" key="1">
    <citation type="submission" date="2020-10" db="EMBL/GenBank/DDBJ databases">
        <authorList>
            <person name="Kikuchi T."/>
        </authorList>
    </citation>
    <scope>NUCLEOTIDE SEQUENCE</scope>
    <source>
        <strain evidence="11">NKZ352</strain>
    </source>
</reference>
<evidence type="ECO:0000313" key="11">
    <source>
        <dbReference type="EMBL" id="CAD6189773.1"/>
    </source>
</evidence>
<comment type="subcellular location">
    <subcellularLocation>
        <location evidence="1">Membrane</location>
        <topology evidence="1">Multi-pass membrane protein</topology>
    </subcellularLocation>
</comment>
<evidence type="ECO:0000256" key="3">
    <source>
        <dbReference type="ARBA" id="ARBA00022692"/>
    </source>
</evidence>
<dbReference type="PANTHER" id="PTHR11003:SF334">
    <property type="entry name" value="FI03418P"/>
    <property type="match status" value="1"/>
</dbReference>
<dbReference type="PRINTS" id="PR01333">
    <property type="entry name" value="2POREKCHANEL"/>
</dbReference>
<evidence type="ECO:0000256" key="7">
    <source>
        <dbReference type="ARBA" id="ARBA00023303"/>
    </source>
</evidence>
<proteinExistence type="inferred from homology"/>
<keyword evidence="12" id="KW-1185">Reference proteome</keyword>
<feature type="domain" description="Potassium channel" evidence="10">
    <location>
        <begin position="70"/>
        <end position="146"/>
    </location>
</feature>
<keyword evidence="6 9" id="KW-0472">Membrane</keyword>
<evidence type="ECO:0000256" key="8">
    <source>
        <dbReference type="RuleBase" id="RU003857"/>
    </source>
</evidence>
<feature type="transmembrane region" description="Helical" evidence="9">
    <location>
        <begin position="126"/>
        <end position="155"/>
    </location>
</feature>
<feature type="domain" description="Potassium channel" evidence="10">
    <location>
        <begin position="179"/>
        <end position="250"/>
    </location>
</feature>
<keyword evidence="3 8" id="KW-0812">Transmembrane</keyword>
<evidence type="ECO:0000256" key="2">
    <source>
        <dbReference type="ARBA" id="ARBA00022448"/>
    </source>
</evidence>
<dbReference type="GO" id="GO:0030322">
    <property type="term" value="P:stabilization of membrane potential"/>
    <property type="evidence" value="ECO:0007669"/>
    <property type="project" value="TreeGrafter"/>
</dbReference>
<feature type="transmembrane region" description="Helical" evidence="9">
    <location>
        <begin position="66"/>
        <end position="86"/>
    </location>
</feature>
<keyword evidence="4 9" id="KW-1133">Transmembrane helix</keyword>
<dbReference type="AlphaFoldDB" id="A0A8S1H3J9"/>
<evidence type="ECO:0000256" key="5">
    <source>
        <dbReference type="ARBA" id="ARBA00023065"/>
    </source>
</evidence>